<accession>A0A645CUS1</accession>
<protein>
    <submittedName>
        <fullName evidence="1">Uncharacterized protein</fullName>
    </submittedName>
</protein>
<name>A0A645CUS1_9ZZZZ</name>
<sequence>MVISRARHRNAKQVLIVVHRLNHRAEEEKELRVLIWRFAWLKQVDAGVCRNGPVVVFAAAVDALEWLFVQQADEAVLFRHALHDLHGQLVVVRGDIRCGKNRGELVLRRRNLVMLGLGQHAEVPEFLVELVHKGLHTGFDGAEIVIFEFLPLGSAGAEEGAAGEHKVGALVKIFLIDEEVFLLVANRGGNSLDVFVAKEPEDAHRLTIDGLHRAEQRGFFIQRFSAVGAKGGRNTENLFLYKRIACRIPRGIAARFKRCAEAAGGEAGRIRLALYELLAGEFHGDAAAGHGGDKAIVLLRRDSGERLEPMRKVRCALFNRPVFHGVGNHIGDGEVKPLSFANGGLHGLVGVLGQTRLHDSIIEHLTAE</sequence>
<reference evidence="1" key="1">
    <citation type="submission" date="2019-08" db="EMBL/GenBank/DDBJ databases">
        <authorList>
            <person name="Kucharzyk K."/>
            <person name="Murdoch R.W."/>
            <person name="Higgins S."/>
            <person name="Loffler F."/>
        </authorList>
    </citation>
    <scope>NUCLEOTIDE SEQUENCE</scope>
</reference>
<organism evidence="1">
    <name type="scientific">bioreactor metagenome</name>
    <dbReference type="NCBI Taxonomy" id="1076179"/>
    <lineage>
        <taxon>unclassified sequences</taxon>
        <taxon>metagenomes</taxon>
        <taxon>ecological metagenomes</taxon>
    </lineage>
</organism>
<evidence type="ECO:0000313" key="1">
    <source>
        <dbReference type="EMBL" id="MPM80608.1"/>
    </source>
</evidence>
<dbReference type="AlphaFoldDB" id="A0A645CUS1"/>
<proteinExistence type="predicted"/>
<comment type="caution">
    <text evidence="1">The sequence shown here is derived from an EMBL/GenBank/DDBJ whole genome shotgun (WGS) entry which is preliminary data.</text>
</comment>
<gene>
    <name evidence="1" type="ORF">SDC9_127658</name>
</gene>
<dbReference type="EMBL" id="VSSQ01030181">
    <property type="protein sequence ID" value="MPM80608.1"/>
    <property type="molecule type" value="Genomic_DNA"/>
</dbReference>